<feature type="compositionally biased region" description="Polar residues" evidence="1">
    <location>
        <begin position="93"/>
        <end position="107"/>
    </location>
</feature>
<reference evidence="3 4" key="1">
    <citation type="submission" date="2016-07" db="EMBL/GenBank/DDBJ databases">
        <title>Pervasive Adenine N6-methylation of Active Genes in Fungi.</title>
        <authorList>
            <consortium name="DOE Joint Genome Institute"/>
            <person name="Mondo S.J."/>
            <person name="Dannebaum R.O."/>
            <person name="Kuo R.C."/>
            <person name="Labutti K."/>
            <person name="Haridas S."/>
            <person name="Kuo A."/>
            <person name="Salamov A."/>
            <person name="Ahrendt S.R."/>
            <person name="Lipzen A."/>
            <person name="Sullivan W."/>
            <person name="Andreopoulos W.B."/>
            <person name="Clum A."/>
            <person name="Lindquist E."/>
            <person name="Daum C."/>
            <person name="Ramamoorthy G.K."/>
            <person name="Gryganskyi A."/>
            <person name="Culley D."/>
            <person name="Magnuson J.K."/>
            <person name="James T.Y."/>
            <person name="O'Malley M.A."/>
            <person name="Stajich J.E."/>
            <person name="Spatafora J.W."/>
            <person name="Visel A."/>
            <person name="Grigoriev I.V."/>
        </authorList>
    </citation>
    <scope>NUCLEOTIDE SEQUENCE [LARGE SCALE GENOMIC DNA]</scope>
    <source>
        <strain evidence="3 4">JEL800</strain>
    </source>
</reference>
<feature type="compositionally biased region" description="Basic and acidic residues" evidence="1">
    <location>
        <begin position="24"/>
        <end position="36"/>
    </location>
</feature>
<dbReference type="InterPro" id="IPR008974">
    <property type="entry name" value="TRAF-like"/>
</dbReference>
<dbReference type="STRING" id="329046.A0A1Y2BRV8"/>
<sequence>MNMSLIPKYNDGMYVLWSRGMDEKKEEGRDCRRDFRSSSLFQPQQTNARMSPVPKAASAAGPTSPAAQYSDEGYDPEGGGGFAMDFGDDGYDNSNINNYGSYSETTSQQQQQQQQQQLSDSYANDPWFSSDSYATNSYVPEDTLEASEGADTVPASYSNSDYPTSNSASFAQHQQQQQQQQLKSPSVKAISLKSPKPGPTVSTTHTPSQKQSSVNGANVHHQPLVGTVGHPMFGSNVTLNPSADNQPVFDQDHNQLPSPHTVGFGTSDMDTTDVDANGTATHTETYIETNLVASFKWAIENFASITDEKLVSPPFGSSDHRWQIVVYPRGPANSDNSHLSGFLRPLKSQAEEDAGEDWFRAVKKFTIRVHKPNERPSYGQSEEVEESYSYTLSPSHPLVDQIPDDVLVQDTSLESDFNGFGAATPGTIRLV</sequence>
<proteinExistence type="predicted"/>
<dbReference type="InterPro" id="IPR002083">
    <property type="entry name" value="MATH/TRAF_dom"/>
</dbReference>
<evidence type="ECO:0000256" key="1">
    <source>
        <dbReference type="SAM" id="MobiDB-lite"/>
    </source>
</evidence>
<dbReference type="SUPFAM" id="SSF49599">
    <property type="entry name" value="TRAF domain-like"/>
    <property type="match status" value="1"/>
</dbReference>
<feature type="region of interest" description="Disordered" evidence="1">
    <location>
        <begin position="24"/>
        <end position="135"/>
    </location>
</feature>
<dbReference type="EMBL" id="MCGO01000050">
    <property type="protein sequence ID" value="ORY37498.1"/>
    <property type="molecule type" value="Genomic_DNA"/>
</dbReference>
<dbReference type="Gene3D" id="2.60.210.10">
    <property type="entry name" value="Apoptosis, Tumor Necrosis Factor Receptor Associated Protein 2, Chain A"/>
    <property type="match status" value="1"/>
</dbReference>
<accession>A0A1Y2BRV8</accession>
<evidence type="ECO:0000259" key="2">
    <source>
        <dbReference type="PROSITE" id="PS50144"/>
    </source>
</evidence>
<feature type="compositionally biased region" description="Polar residues" evidence="1">
    <location>
        <begin position="118"/>
        <end position="135"/>
    </location>
</feature>
<dbReference type="Pfam" id="PF22486">
    <property type="entry name" value="MATH_2"/>
    <property type="match status" value="1"/>
</dbReference>
<feature type="compositionally biased region" description="Polar residues" evidence="1">
    <location>
        <begin position="200"/>
        <end position="216"/>
    </location>
</feature>
<dbReference type="AlphaFoldDB" id="A0A1Y2BRV8"/>
<feature type="compositionally biased region" description="Polar residues" evidence="1">
    <location>
        <begin position="37"/>
        <end position="49"/>
    </location>
</feature>
<gene>
    <name evidence="3" type="ORF">BCR33DRAFT_464998</name>
</gene>
<feature type="compositionally biased region" description="Polar residues" evidence="1">
    <location>
        <begin position="155"/>
        <end position="171"/>
    </location>
</feature>
<evidence type="ECO:0000313" key="3">
    <source>
        <dbReference type="EMBL" id="ORY37498.1"/>
    </source>
</evidence>
<feature type="domain" description="MATH" evidence="2">
    <location>
        <begin position="292"/>
        <end position="413"/>
    </location>
</feature>
<dbReference type="CDD" id="cd00121">
    <property type="entry name" value="MATH"/>
    <property type="match status" value="1"/>
</dbReference>
<dbReference type="PROSITE" id="PS50144">
    <property type="entry name" value="MATH"/>
    <property type="match status" value="1"/>
</dbReference>
<feature type="compositionally biased region" description="Low complexity" evidence="1">
    <location>
        <begin position="172"/>
        <end position="181"/>
    </location>
</feature>
<comment type="caution">
    <text evidence="3">The sequence shown here is derived from an EMBL/GenBank/DDBJ whole genome shotgun (WGS) entry which is preliminary data.</text>
</comment>
<feature type="compositionally biased region" description="Low complexity" evidence="1">
    <location>
        <begin position="56"/>
        <end position="67"/>
    </location>
</feature>
<evidence type="ECO:0000313" key="4">
    <source>
        <dbReference type="Proteomes" id="UP000193642"/>
    </source>
</evidence>
<dbReference type="OrthoDB" id="1883087at2759"/>
<organism evidence="3 4">
    <name type="scientific">Rhizoclosmatium globosum</name>
    <dbReference type="NCBI Taxonomy" id="329046"/>
    <lineage>
        <taxon>Eukaryota</taxon>
        <taxon>Fungi</taxon>
        <taxon>Fungi incertae sedis</taxon>
        <taxon>Chytridiomycota</taxon>
        <taxon>Chytridiomycota incertae sedis</taxon>
        <taxon>Chytridiomycetes</taxon>
        <taxon>Chytridiales</taxon>
        <taxon>Chytriomycetaceae</taxon>
        <taxon>Rhizoclosmatium</taxon>
    </lineage>
</organism>
<name>A0A1Y2BRV8_9FUNG</name>
<feature type="region of interest" description="Disordered" evidence="1">
    <location>
        <begin position="151"/>
        <end position="216"/>
    </location>
</feature>
<feature type="compositionally biased region" description="Low complexity" evidence="1">
    <location>
        <begin position="108"/>
        <end position="117"/>
    </location>
</feature>
<protein>
    <recommendedName>
        <fullName evidence="2">MATH domain-containing protein</fullName>
    </recommendedName>
</protein>
<dbReference type="Proteomes" id="UP000193642">
    <property type="component" value="Unassembled WGS sequence"/>
</dbReference>
<keyword evidence="4" id="KW-1185">Reference proteome</keyword>